<dbReference type="InterPro" id="IPR000120">
    <property type="entry name" value="Amidase"/>
</dbReference>
<comment type="subcellular location">
    <subcellularLocation>
        <location evidence="5">Mitochondrion</location>
    </subcellularLocation>
</comment>
<evidence type="ECO:0000259" key="6">
    <source>
        <dbReference type="Pfam" id="PF01425"/>
    </source>
</evidence>
<dbReference type="GO" id="GO:0070681">
    <property type="term" value="P:glutaminyl-tRNAGln biosynthesis via transamidation"/>
    <property type="evidence" value="ECO:0007669"/>
    <property type="project" value="UniProtKB-UniRule"/>
</dbReference>
<organism evidence="7 8">
    <name type="scientific">Cyanidiococcus yangmingshanensis</name>
    <dbReference type="NCBI Taxonomy" id="2690220"/>
    <lineage>
        <taxon>Eukaryota</taxon>
        <taxon>Rhodophyta</taxon>
        <taxon>Bangiophyceae</taxon>
        <taxon>Cyanidiales</taxon>
        <taxon>Cyanidiaceae</taxon>
        <taxon>Cyanidiococcus</taxon>
    </lineage>
</organism>
<dbReference type="HAMAP" id="MF_00120">
    <property type="entry name" value="GatA"/>
    <property type="match status" value="1"/>
</dbReference>
<comment type="subunit">
    <text evidence="5">Subunit of the heterotrimeric GatCAB amidotransferase (AdT) complex, composed of A, B and C subunits.</text>
</comment>
<evidence type="ECO:0000256" key="2">
    <source>
        <dbReference type="ARBA" id="ARBA00022741"/>
    </source>
</evidence>
<proteinExistence type="inferred from homology"/>
<keyword evidence="5" id="KW-0496">Mitochondrion</keyword>
<dbReference type="InterPro" id="IPR004412">
    <property type="entry name" value="GatA"/>
</dbReference>
<dbReference type="Proteomes" id="UP000530660">
    <property type="component" value="Unassembled WGS sequence"/>
</dbReference>
<dbReference type="GO" id="GO:0032543">
    <property type="term" value="P:mitochondrial translation"/>
    <property type="evidence" value="ECO:0007669"/>
    <property type="project" value="UniProtKB-UniRule"/>
</dbReference>
<feature type="active site" description="Charge relay system" evidence="5">
    <location>
        <position position="89"/>
    </location>
</feature>
<keyword evidence="3 5" id="KW-0067">ATP-binding</keyword>
<dbReference type="OrthoDB" id="421993at2759"/>
<dbReference type="SUPFAM" id="SSF75304">
    <property type="entry name" value="Amidase signature (AS) enzymes"/>
    <property type="match status" value="1"/>
</dbReference>
<evidence type="ECO:0000256" key="3">
    <source>
        <dbReference type="ARBA" id="ARBA00022840"/>
    </source>
</evidence>
<comment type="similarity">
    <text evidence="5">Belongs to the amidase family. GatA subfamily.</text>
</comment>
<comment type="catalytic activity">
    <reaction evidence="5">
        <text>L-glutamyl-tRNA(Gln) + L-glutamine + ATP + H2O = L-glutaminyl-tRNA(Gln) + L-glutamate + ADP + phosphate + H(+)</text>
        <dbReference type="Rhea" id="RHEA:17521"/>
        <dbReference type="Rhea" id="RHEA-COMP:9681"/>
        <dbReference type="Rhea" id="RHEA-COMP:9684"/>
        <dbReference type="ChEBI" id="CHEBI:15377"/>
        <dbReference type="ChEBI" id="CHEBI:15378"/>
        <dbReference type="ChEBI" id="CHEBI:29985"/>
        <dbReference type="ChEBI" id="CHEBI:30616"/>
        <dbReference type="ChEBI" id="CHEBI:43474"/>
        <dbReference type="ChEBI" id="CHEBI:58359"/>
        <dbReference type="ChEBI" id="CHEBI:78520"/>
        <dbReference type="ChEBI" id="CHEBI:78521"/>
        <dbReference type="ChEBI" id="CHEBI:456216"/>
        <dbReference type="EC" id="6.3.5.7"/>
    </reaction>
</comment>
<feature type="active site" description="Charge relay system" evidence="5">
    <location>
        <position position="164"/>
    </location>
</feature>
<feature type="active site" description="Acyl-ester intermediate" evidence="5">
    <location>
        <position position="172"/>
    </location>
</feature>
<dbReference type="GO" id="GO:0050567">
    <property type="term" value="F:glutaminyl-tRNA synthase (glutamine-hydrolyzing) activity"/>
    <property type="evidence" value="ECO:0007669"/>
    <property type="project" value="UniProtKB-UniRule"/>
</dbReference>
<evidence type="ECO:0000313" key="7">
    <source>
        <dbReference type="EMBL" id="KAF6003143.1"/>
    </source>
</evidence>
<reference evidence="7 8" key="1">
    <citation type="journal article" date="2020" name="J. Phycol.">
        <title>Comparative genome analysis reveals Cyanidiococcus gen. nov., a new extremophilic red algal genus sister to Cyanidioschyzon (Cyanidioschyzonaceae, Rhodophyta).</title>
        <authorList>
            <person name="Liu S.-L."/>
            <person name="Chiang Y.-R."/>
            <person name="Yoon H.S."/>
            <person name="Fu H.-Y."/>
        </authorList>
    </citation>
    <scope>NUCLEOTIDE SEQUENCE [LARGE SCALE GENOMIC DNA]</scope>
    <source>
        <strain evidence="7 8">THAL066</strain>
    </source>
</reference>
<dbReference type="InterPro" id="IPR036928">
    <property type="entry name" value="AS_sf"/>
</dbReference>
<dbReference type="PANTHER" id="PTHR11895:SF7">
    <property type="entry name" value="GLUTAMYL-TRNA(GLN) AMIDOTRANSFERASE SUBUNIT A, MITOCHONDRIAL"/>
    <property type="match status" value="1"/>
</dbReference>
<dbReference type="Gene3D" id="3.90.1300.10">
    <property type="entry name" value="Amidase signature (AS) domain"/>
    <property type="match status" value="1"/>
</dbReference>
<comment type="function">
    <text evidence="5">Allows the formation of correctly charged Gln-tRNA(Gln) through the transamidation of misacylated Glu-tRNA(Gln) in the mitochondria. The reaction takes place in the presence of glutamine and ATP through an activated gamma-phospho-Glu-tRNA(Gln).</text>
</comment>
<keyword evidence="8" id="KW-1185">Reference proteome</keyword>
<feature type="domain" description="Amidase" evidence="6">
    <location>
        <begin position="35"/>
        <end position="458"/>
    </location>
</feature>
<evidence type="ECO:0000256" key="5">
    <source>
        <dbReference type="HAMAP-Rule" id="MF_03150"/>
    </source>
</evidence>
<protein>
    <recommendedName>
        <fullName evidence="5">Glutamyl-tRNA(Gln) amidotransferase subunit A, mitochondrial</fullName>
        <shortName evidence="5">Glu-AdT subunit A</shortName>
        <ecNumber evidence="5">6.3.5.7</ecNumber>
    </recommendedName>
</protein>
<sequence>MTGFVPRYHPDEILEANVAALVQKVRTGTWTATQVAERYLQRVRETEPFIGAYLLVDDQLVLEQAATIDQKRQRGEPLGLLAGVPVSIKDNLLTKGFTTTAGSRLLQRYQPPEDATCVKRLRSEDAIILGKTAMDEFGMGSSSENCAYGVVRNPLDLSLVPGGSSGGNTGGSIRQPAAFCGVVGLKPSYGRVSRYGLVAYASSLDTVGPMARSVSDLTHCLTVIAGPDPRDLTSLSEPTNIHDFLRETEEALSAVAKPLRQVRLGIWKEALEMPQLASHGRQALEEALRTLTSLGASIIPISMPRLRAACAAYYVLASSEASANLARYDGVRYWQMTRRTRTLGLGAEVKRRIMLGTFALSSGYVDAYYRRAMQVRQLVKRDFELAFQQCDYLIGPVSPAGAFALGTKAGVDLYAEDVLTVPASLAGLPALALPCNPKATLPTGMQIMGRYGDDVGVLRLGIVYERVTRPLITSDEQ</sequence>
<dbReference type="GO" id="GO:0005739">
    <property type="term" value="C:mitochondrion"/>
    <property type="evidence" value="ECO:0007669"/>
    <property type="project" value="UniProtKB-SubCell"/>
</dbReference>
<evidence type="ECO:0000256" key="4">
    <source>
        <dbReference type="ARBA" id="ARBA00022917"/>
    </source>
</evidence>
<keyword evidence="4 5" id="KW-0648">Protein biosynthesis</keyword>
<evidence type="ECO:0000313" key="8">
    <source>
        <dbReference type="Proteomes" id="UP000530660"/>
    </source>
</evidence>
<dbReference type="EC" id="6.3.5.7" evidence="5"/>
<dbReference type="AlphaFoldDB" id="A0A7J7IJ76"/>
<accession>A0A7J7IJ76</accession>
<gene>
    <name evidence="7" type="ORF">F1559_004584</name>
</gene>
<dbReference type="PANTHER" id="PTHR11895">
    <property type="entry name" value="TRANSAMIDASE"/>
    <property type="match status" value="1"/>
</dbReference>
<evidence type="ECO:0000256" key="1">
    <source>
        <dbReference type="ARBA" id="ARBA00022598"/>
    </source>
</evidence>
<dbReference type="InterPro" id="IPR023631">
    <property type="entry name" value="Amidase_dom"/>
</dbReference>
<keyword evidence="1 5" id="KW-0436">Ligase</keyword>
<comment type="caution">
    <text evidence="7">The sequence shown here is derived from an EMBL/GenBank/DDBJ whole genome shotgun (WGS) entry which is preliminary data.</text>
</comment>
<dbReference type="Pfam" id="PF01425">
    <property type="entry name" value="Amidase"/>
    <property type="match status" value="1"/>
</dbReference>
<dbReference type="GO" id="GO:0005524">
    <property type="term" value="F:ATP binding"/>
    <property type="evidence" value="ECO:0007669"/>
    <property type="project" value="UniProtKB-KW"/>
</dbReference>
<name>A0A7J7IJ76_9RHOD</name>
<dbReference type="EMBL" id="VWRR01000008">
    <property type="protein sequence ID" value="KAF6003143.1"/>
    <property type="molecule type" value="Genomic_DNA"/>
</dbReference>
<keyword evidence="2 5" id="KW-0547">Nucleotide-binding</keyword>
<dbReference type="GO" id="GO:0030956">
    <property type="term" value="C:glutamyl-tRNA(Gln) amidotransferase complex"/>
    <property type="evidence" value="ECO:0007669"/>
    <property type="project" value="UniProtKB-UniRule"/>
</dbReference>